<organism evidence="7 8">
    <name type="scientific">Chrysophaeum taylorii</name>
    <dbReference type="NCBI Taxonomy" id="2483200"/>
    <lineage>
        <taxon>Eukaryota</taxon>
        <taxon>Sar</taxon>
        <taxon>Stramenopiles</taxon>
        <taxon>Ochrophyta</taxon>
        <taxon>Pelagophyceae</taxon>
        <taxon>Pelagomonadales</taxon>
        <taxon>Pelagomonadaceae</taxon>
        <taxon>Chrysophaeum</taxon>
    </lineage>
</organism>
<keyword evidence="5" id="KW-0418">Kinase</keyword>
<dbReference type="GO" id="GO:0005524">
    <property type="term" value="F:ATP binding"/>
    <property type="evidence" value="ECO:0007669"/>
    <property type="project" value="InterPro"/>
</dbReference>
<keyword evidence="8" id="KW-1185">Reference proteome</keyword>
<dbReference type="PRINTS" id="PR00988">
    <property type="entry name" value="URIDINKINASE"/>
</dbReference>
<comment type="caution">
    <text evidence="7">The sequence shown here is derived from an EMBL/GenBank/DDBJ whole genome shotgun (WGS) entry which is preliminary data.</text>
</comment>
<comment type="pathway">
    <text evidence="1">Pyrimidine metabolism; UMP biosynthesis via salvage pathway; UMP from uridine: step 1/1.</text>
</comment>
<evidence type="ECO:0000256" key="3">
    <source>
        <dbReference type="ARBA" id="ARBA00022679"/>
    </source>
</evidence>
<evidence type="ECO:0000256" key="4">
    <source>
        <dbReference type="ARBA" id="ARBA00022741"/>
    </source>
</evidence>
<evidence type="ECO:0000313" key="8">
    <source>
        <dbReference type="Proteomes" id="UP001230188"/>
    </source>
</evidence>
<protein>
    <recommendedName>
        <fullName evidence="2">uridine/cytidine kinase</fullName>
        <ecNumber evidence="2">2.7.1.48</ecNumber>
    </recommendedName>
</protein>
<keyword evidence="4" id="KW-0547">Nucleotide-binding</keyword>
<dbReference type="InterPro" id="IPR006083">
    <property type="entry name" value="PRK/URK"/>
</dbReference>
<keyword evidence="3" id="KW-0808">Transferase</keyword>
<sequence length="247" mass="27568">MLLLFFIALVAQASVVVDRPFIIGVAGGTASGKTQLTSKVVSRLDEEAVSITQDSFYRDLLPSQDAATHNFDAPSAFDFDAQCHVLNALRRCERGVRIPDYDYAANARRPRVHDRVLDALPRIVVFEGILALYDHRLRDLFDLKVFVDADADVRLARRIRRDIKSRGRDLDGVLRQYLAFVKPSFDDFCHPTKRYADVIVPRGAENEAAIDIIVNGIRARTRIAGQRRLSSGDVTAAQHPAAARLVL</sequence>
<dbReference type="InterPro" id="IPR000764">
    <property type="entry name" value="Uridine_kinase-like"/>
</dbReference>
<evidence type="ECO:0000256" key="5">
    <source>
        <dbReference type="ARBA" id="ARBA00022777"/>
    </source>
</evidence>
<dbReference type="NCBIfam" id="NF004018">
    <property type="entry name" value="PRK05480.1"/>
    <property type="match status" value="1"/>
</dbReference>
<dbReference type="AlphaFoldDB" id="A0AAD7XM96"/>
<dbReference type="Gene3D" id="3.40.50.300">
    <property type="entry name" value="P-loop containing nucleotide triphosphate hydrolases"/>
    <property type="match status" value="1"/>
</dbReference>
<evidence type="ECO:0000256" key="1">
    <source>
        <dbReference type="ARBA" id="ARBA00004690"/>
    </source>
</evidence>
<dbReference type="CDD" id="cd02023">
    <property type="entry name" value="UMPK"/>
    <property type="match status" value="1"/>
</dbReference>
<dbReference type="EC" id="2.7.1.48" evidence="2"/>
<dbReference type="GO" id="GO:0004849">
    <property type="term" value="F:uridine kinase activity"/>
    <property type="evidence" value="ECO:0007669"/>
    <property type="project" value="UniProtKB-EC"/>
</dbReference>
<name>A0AAD7XM96_9STRA</name>
<dbReference type="Pfam" id="PF00485">
    <property type="entry name" value="PRK"/>
    <property type="match status" value="1"/>
</dbReference>
<dbReference type="InterPro" id="IPR027417">
    <property type="entry name" value="P-loop_NTPase"/>
</dbReference>
<evidence type="ECO:0000313" key="7">
    <source>
        <dbReference type="EMBL" id="KAJ8601200.1"/>
    </source>
</evidence>
<dbReference type="EMBL" id="JAQMWT010000443">
    <property type="protein sequence ID" value="KAJ8601200.1"/>
    <property type="molecule type" value="Genomic_DNA"/>
</dbReference>
<evidence type="ECO:0000259" key="6">
    <source>
        <dbReference type="Pfam" id="PF00485"/>
    </source>
</evidence>
<dbReference type="SUPFAM" id="SSF52540">
    <property type="entry name" value="P-loop containing nucleoside triphosphate hydrolases"/>
    <property type="match status" value="1"/>
</dbReference>
<dbReference type="Proteomes" id="UP001230188">
    <property type="component" value="Unassembled WGS sequence"/>
</dbReference>
<dbReference type="PANTHER" id="PTHR10285">
    <property type="entry name" value="URIDINE KINASE"/>
    <property type="match status" value="1"/>
</dbReference>
<reference evidence="7" key="1">
    <citation type="submission" date="2023-01" db="EMBL/GenBank/DDBJ databases">
        <title>Metagenome sequencing of chrysophaentin producing Chrysophaeum taylorii.</title>
        <authorList>
            <person name="Davison J."/>
            <person name="Bewley C."/>
        </authorList>
    </citation>
    <scope>NUCLEOTIDE SEQUENCE</scope>
    <source>
        <strain evidence="7">NIES-1699</strain>
    </source>
</reference>
<proteinExistence type="predicted"/>
<gene>
    <name evidence="7" type="ORF">CTAYLR_003242</name>
</gene>
<evidence type="ECO:0000256" key="2">
    <source>
        <dbReference type="ARBA" id="ARBA00012137"/>
    </source>
</evidence>
<accession>A0AAD7XM96</accession>
<feature type="domain" description="Phosphoribulokinase/uridine kinase" evidence="6">
    <location>
        <begin position="22"/>
        <end position="207"/>
    </location>
</feature>